<evidence type="ECO:0000313" key="7">
    <source>
        <dbReference type="EMBL" id="MCP8967203.1"/>
    </source>
</evidence>
<feature type="transmembrane region" description="Helical" evidence="5">
    <location>
        <begin position="261"/>
        <end position="285"/>
    </location>
</feature>
<comment type="subcellular location">
    <subcellularLocation>
        <location evidence="1">Membrane</location>
        <topology evidence="1">Multi-pass membrane protein</topology>
    </subcellularLocation>
</comment>
<evidence type="ECO:0000256" key="4">
    <source>
        <dbReference type="ARBA" id="ARBA00023136"/>
    </source>
</evidence>
<keyword evidence="4 5" id="KW-0472">Membrane</keyword>
<organism evidence="7 8">
    <name type="scientific">Ectobacillus ponti</name>
    <dbReference type="NCBI Taxonomy" id="2961894"/>
    <lineage>
        <taxon>Bacteria</taxon>
        <taxon>Bacillati</taxon>
        <taxon>Bacillota</taxon>
        <taxon>Bacilli</taxon>
        <taxon>Bacillales</taxon>
        <taxon>Bacillaceae</taxon>
        <taxon>Ectobacillus</taxon>
    </lineage>
</organism>
<gene>
    <name evidence="7" type="ORF">NK662_01450</name>
</gene>
<feature type="transmembrane region" description="Helical" evidence="5">
    <location>
        <begin position="213"/>
        <end position="241"/>
    </location>
</feature>
<dbReference type="Pfam" id="PF12698">
    <property type="entry name" value="ABC2_membrane_3"/>
    <property type="match status" value="1"/>
</dbReference>
<reference evidence="7" key="1">
    <citation type="submission" date="2022-07" db="EMBL/GenBank/DDBJ databases">
        <authorList>
            <person name="Li W.-J."/>
            <person name="Deng Q.-Q."/>
        </authorList>
    </citation>
    <scope>NUCLEOTIDE SEQUENCE</scope>
    <source>
        <strain evidence="7">SYSU M60031</strain>
    </source>
</reference>
<feature type="transmembrane region" description="Helical" evidence="5">
    <location>
        <begin position="20"/>
        <end position="38"/>
    </location>
</feature>
<evidence type="ECO:0000313" key="8">
    <source>
        <dbReference type="Proteomes" id="UP001156102"/>
    </source>
</evidence>
<name>A0AA41X4U0_9BACI</name>
<dbReference type="EMBL" id="JANCLT010000001">
    <property type="protein sequence ID" value="MCP8967203.1"/>
    <property type="molecule type" value="Genomic_DNA"/>
</dbReference>
<dbReference type="InterPro" id="IPR013525">
    <property type="entry name" value="ABC2_TM"/>
</dbReference>
<evidence type="ECO:0000256" key="1">
    <source>
        <dbReference type="ARBA" id="ARBA00004141"/>
    </source>
</evidence>
<protein>
    <submittedName>
        <fullName evidence="7">ABC transporter permease</fullName>
    </submittedName>
</protein>
<dbReference type="Proteomes" id="UP001156102">
    <property type="component" value="Unassembled WGS sequence"/>
</dbReference>
<feature type="transmembrane region" description="Helical" evidence="5">
    <location>
        <begin position="326"/>
        <end position="345"/>
    </location>
</feature>
<proteinExistence type="predicted"/>
<evidence type="ECO:0000256" key="3">
    <source>
        <dbReference type="ARBA" id="ARBA00022989"/>
    </source>
</evidence>
<dbReference type="GO" id="GO:0016020">
    <property type="term" value="C:membrane"/>
    <property type="evidence" value="ECO:0007669"/>
    <property type="project" value="UniProtKB-SubCell"/>
</dbReference>
<feature type="domain" description="ABC-2 type transporter transmembrane" evidence="6">
    <location>
        <begin position="23"/>
        <end position="371"/>
    </location>
</feature>
<comment type="caution">
    <text evidence="7">The sequence shown here is derived from an EMBL/GenBank/DDBJ whole genome shotgun (WGS) entry which is preliminary data.</text>
</comment>
<feature type="transmembrane region" description="Helical" evidence="5">
    <location>
        <begin position="297"/>
        <end position="314"/>
    </location>
</feature>
<evidence type="ECO:0000259" key="6">
    <source>
        <dbReference type="Pfam" id="PF12698"/>
    </source>
</evidence>
<evidence type="ECO:0000256" key="5">
    <source>
        <dbReference type="SAM" id="Phobius"/>
    </source>
</evidence>
<feature type="transmembrane region" description="Helical" evidence="5">
    <location>
        <begin position="167"/>
        <end position="193"/>
    </location>
</feature>
<keyword evidence="8" id="KW-1185">Reference proteome</keyword>
<accession>A0AA41X4U0</accession>
<dbReference type="GO" id="GO:0140359">
    <property type="term" value="F:ABC-type transporter activity"/>
    <property type="evidence" value="ECO:0007669"/>
    <property type="project" value="InterPro"/>
</dbReference>
<keyword evidence="3 5" id="KW-1133">Transmembrane helix</keyword>
<evidence type="ECO:0000256" key="2">
    <source>
        <dbReference type="ARBA" id="ARBA00022692"/>
    </source>
</evidence>
<dbReference type="AlphaFoldDB" id="A0AA41X4U0"/>
<dbReference type="RefSeq" id="WP_254756619.1">
    <property type="nucleotide sequence ID" value="NZ_JANCLT010000001.1"/>
</dbReference>
<sequence>MRQFGTVFLFYLKEGFRSKAIMITAAILFLGTIGVFGIGKLTNGDGEKDKIAYVAESPLYQLDLQGLEKQLAHVEFSKAEPTEAAIEKGELAGILRVEEKQGRPEISYTYKSFRDDQLIAVAAQAVQQKYLERVIAETNTSPETAGKLLTPPKVQDKVLQDTMSTMGVVYIFTFLMYVLIISFGSGVATSIAAEKSSRVMDILVPKVRPILLMYSKVLANLCTGLFQLAVLAAAYGLSVLLKLAKPDRLSIFSMKIDVDRLTPAVIIAFVLYFALGYLVYAMLYAAIGAMVSKTEDIASASFPVTALMVGALFIGMKAMTDAKATIVVVGSYIPFFTPTTMFARVVSGEAAVWEVVVTLLLLLVTLGILNTFAGRVYKNGVLNYSEKVQWKDLLRFARKQ</sequence>
<keyword evidence="2 5" id="KW-0812">Transmembrane</keyword>
<feature type="transmembrane region" description="Helical" evidence="5">
    <location>
        <begin position="351"/>
        <end position="373"/>
    </location>
</feature>